<gene>
    <name evidence="5" type="ORF">PENFLA_c046G03079</name>
</gene>
<organism evidence="5 6">
    <name type="scientific">Penicillium flavigenum</name>
    <dbReference type="NCBI Taxonomy" id="254877"/>
    <lineage>
        <taxon>Eukaryota</taxon>
        <taxon>Fungi</taxon>
        <taxon>Dikarya</taxon>
        <taxon>Ascomycota</taxon>
        <taxon>Pezizomycotina</taxon>
        <taxon>Eurotiomycetes</taxon>
        <taxon>Eurotiomycetidae</taxon>
        <taxon>Eurotiales</taxon>
        <taxon>Aspergillaceae</taxon>
        <taxon>Penicillium</taxon>
    </lineage>
</organism>
<protein>
    <recommendedName>
        <fullName evidence="7">Tat pathway signal sequence</fullName>
    </recommendedName>
</protein>
<accession>A0A1V6SIF8</accession>
<dbReference type="EMBL" id="MLQL01000046">
    <property type="protein sequence ID" value="OQE13530.1"/>
    <property type="molecule type" value="Genomic_DNA"/>
</dbReference>
<keyword evidence="4" id="KW-0812">Transmembrane</keyword>
<feature type="region of interest" description="Disordered" evidence="3">
    <location>
        <begin position="267"/>
        <end position="286"/>
    </location>
</feature>
<dbReference type="Pfam" id="PF11807">
    <property type="entry name" value="UstYa"/>
    <property type="match status" value="1"/>
</dbReference>
<evidence type="ECO:0008006" key="7">
    <source>
        <dbReference type="Google" id="ProtNLM"/>
    </source>
</evidence>
<evidence type="ECO:0000313" key="6">
    <source>
        <dbReference type="Proteomes" id="UP000191342"/>
    </source>
</evidence>
<comment type="caution">
    <text evidence="5">The sequence shown here is derived from an EMBL/GenBank/DDBJ whole genome shotgun (WGS) entry which is preliminary data.</text>
</comment>
<evidence type="ECO:0000256" key="4">
    <source>
        <dbReference type="SAM" id="Phobius"/>
    </source>
</evidence>
<comment type="similarity">
    <text evidence="2">Belongs to the ustYa family.</text>
</comment>
<name>A0A1V6SIF8_9EURO</name>
<proteinExistence type="inferred from homology"/>
<dbReference type="STRING" id="254877.A0A1V6SIF8"/>
<keyword evidence="4" id="KW-1133">Transmembrane helix</keyword>
<dbReference type="OrthoDB" id="3687641at2759"/>
<dbReference type="AlphaFoldDB" id="A0A1V6SIF8"/>
<dbReference type="Proteomes" id="UP000191342">
    <property type="component" value="Unassembled WGS sequence"/>
</dbReference>
<keyword evidence="6" id="KW-1185">Reference proteome</keyword>
<evidence type="ECO:0000256" key="2">
    <source>
        <dbReference type="ARBA" id="ARBA00035112"/>
    </source>
</evidence>
<evidence type="ECO:0000256" key="1">
    <source>
        <dbReference type="ARBA" id="ARBA00004685"/>
    </source>
</evidence>
<sequence>MASFYSTVYKKIWGYHVIDKDEEQQQDLQHPPRMLGRHYDSTTGAFGLVHPYLGWALAVLLAVALVANQQSFEQYINQDCQKQLSSYSPLLEGLNMHSPVIRVNGSLDWPSPYRGPPSPEVDAAWNRISIIRPLDIPLTRDEFLRLDSDPETAVKNAPEDGGQYFLVPQSTHHFHCLNLLRKSTHFKFDYYDAFDPDFTKNRAMFEMHLDHCVEILRQFIMCHVDVGVVTSHWVEGRSKPWPNFNTEHVCRDYEQVLEWTERHQLPEHTPLMPMKPPGVAEMSSPP</sequence>
<reference evidence="6" key="1">
    <citation type="journal article" date="2017" name="Nat. Microbiol.">
        <title>Global analysis of biosynthetic gene clusters reveals vast potential of secondary metabolite production in Penicillium species.</title>
        <authorList>
            <person name="Nielsen J.C."/>
            <person name="Grijseels S."/>
            <person name="Prigent S."/>
            <person name="Ji B."/>
            <person name="Dainat J."/>
            <person name="Nielsen K.F."/>
            <person name="Frisvad J.C."/>
            <person name="Workman M."/>
            <person name="Nielsen J."/>
        </authorList>
    </citation>
    <scope>NUCLEOTIDE SEQUENCE [LARGE SCALE GENOMIC DNA]</scope>
    <source>
        <strain evidence="6">IBT 14082</strain>
    </source>
</reference>
<feature type="transmembrane region" description="Helical" evidence="4">
    <location>
        <begin position="49"/>
        <end position="67"/>
    </location>
</feature>
<comment type="pathway">
    <text evidence="1">Mycotoxin biosynthesis.</text>
</comment>
<dbReference type="InterPro" id="IPR021765">
    <property type="entry name" value="UstYa-like"/>
</dbReference>
<keyword evidence="4" id="KW-0472">Membrane</keyword>
<dbReference type="GO" id="GO:0043386">
    <property type="term" value="P:mycotoxin biosynthetic process"/>
    <property type="evidence" value="ECO:0007669"/>
    <property type="project" value="InterPro"/>
</dbReference>
<evidence type="ECO:0000256" key="3">
    <source>
        <dbReference type="SAM" id="MobiDB-lite"/>
    </source>
</evidence>
<evidence type="ECO:0000313" key="5">
    <source>
        <dbReference type="EMBL" id="OQE13530.1"/>
    </source>
</evidence>
<dbReference type="PANTHER" id="PTHR33365:SF4">
    <property type="entry name" value="CYCLOCHLOROTINE BIOSYNTHESIS PROTEIN O"/>
    <property type="match status" value="1"/>
</dbReference>
<dbReference type="PANTHER" id="PTHR33365">
    <property type="entry name" value="YALI0B05434P"/>
    <property type="match status" value="1"/>
</dbReference>